<dbReference type="PROSITE" id="PS50222">
    <property type="entry name" value="EF_HAND_2"/>
    <property type="match status" value="4"/>
</dbReference>
<name>A0A6G0X000_9STRA</name>
<feature type="compositionally biased region" description="Polar residues" evidence="3">
    <location>
        <begin position="2762"/>
        <end position="2771"/>
    </location>
</feature>
<dbReference type="InterPro" id="IPR026847">
    <property type="entry name" value="VPS13"/>
</dbReference>
<dbReference type="InterPro" id="IPR011992">
    <property type="entry name" value="EF-hand-dom_pair"/>
</dbReference>
<protein>
    <recommendedName>
        <fullName evidence="5">EF-hand domain-containing protein</fullName>
    </recommendedName>
</protein>
<gene>
    <name evidence="6" type="ORF">Ae201684_009922</name>
</gene>
<feature type="domain" description="EF-hand" evidence="5">
    <location>
        <begin position="881"/>
        <end position="916"/>
    </location>
</feature>
<accession>A0A6G0X000</accession>
<dbReference type="SUPFAM" id="SSF47473">
    <property type="entry name" value="EF-hand"/>
    <property type="match status" value="1"/>
</dbReference>
<evidence type="ECO:0000256" key="4">
    <source>
        <dbReference type="SAM" id="Phobius"/>
    </source>
</evidence>
<sequence>MLESLDELTWWCLSWIGSITWYSALIGIVLFVVLGAIGDMVLTTVAQIYLKTYVGSSFRIRWSLLHGTLNVENLSLSPALLDASIAAFFPATVEKADLASFAITIPLLSILYCTVTSDLDAIPTWGILIGGLDFVLNVDPASKWRWRADENKDRFAAAVAEALQARLQLVEAHTMLIKSKLDTLATPPKPAAPGLLGRMTEIIMEKLQVTSLLGRVIDASAQKVDVSLTNVSVVLRPPNAKTSKIHFKWRAVRLCTSQLAHEFEEERAIQLLGIGLAIAPEDTSKGTASSSTYVLNPFDLRIKATYAPIMRGLMKTHKNIGITVDWPHLHLAIEPPQLAVINMILAPMADQSMWIAQAKLADEQQCIEIPDVEQYRKDYGVFTALEQRGMASKVFAVASQKIKESLSWVAWNAGGKKNKWTLPVNEEVLCTTRVEEIERRSLVMDLLGLRRDALKWKIPSYGQELPHVSEKMKAAADLIKFLDTPIEHYYSPSKQSDAPLFDSLVIDFALHHVTIECWSATETQLIEFYVDEVSMRIQMATGVSSMMDVDIVVHSFGLNDLRHSKTNVFPHILGRNPDCTDMIHIDYRVDGKADTTVQCEVANFSFLLITSPLVETMNAFTIEEDEETLIWKEDPLPLPPSPPVIYMAQVESTHNPSMLGGMSLDATVLLKGCEVCLLADPSSYTSHILALTCDMDIKAQSNKMFESLTLTLSDVALQPCKVQMTPDGIDLELPGLRTLLELEGDGVDVEVHYELRTHIPVEAPKRLTASASTATATEGTKRAWGVLRKAVKEGNVPEADEPKTPVASGAGTAISGVFGERKFRLKVSDFALNLSKEDIGLFGAIQMRLGEQLEVSEEHAAAAAAKEARVAEARKLRLEQEQLTRLHHQFDSLDTDGGGSLDHGELMKLVESLVAEMGLTAEETQKCHEKLVKQVDTDHSGDVSFGEFQAALNPVEMPYSLLHQGTVQLTAQEYANPRLKRSIVPRVHALTGQPVHLNDSAALAVFWKKYESQVGVSRTSLHQQAPRVVQEKMIRVFRSYEFAQEAWNRLVNPNLKPTEQSPWVVLPHEIAGQGVALFEKKLTSGGTLDSAVAKATSINTGFTGIDMTQFVQTPVVLKTELHTEFGGFYFRMVDKMLPARTPALEFAVEDVQLHGMLTTKENNVKQTMVEGVLTFNSAIYCKYYNTSARQLEPFIEYYPLQMVVKKEADWDMECLLVSDHHLQMNVTATFVRAVTTTSAAFYDAPINSDEVEREHIKVLKGLCWMYNEVGVPFTYYVQSRHATTVELVSDKVEVDPLKYGICKLLNEEEDLKGAMAENLKEKEMRAAFRAADNDNSGELDADEVREVLRSVMKSYDSLTLAEIDEHVRDFMALADTDNSGLVSWKEFQSALAKTRTVAMRTLSIEVANYEPIHGITLDGLGEEVIVELIPTITEPWIEGDIESMYTTGVAYLNQEVVSVDDLNRGVHLLHLVADIDPRYKWTQSYLATHEPDFCPRLLAIHITVDNTHGMTVTVKTAEYVRNETAKLTEVLLLDENGEPSVLNPRQDNQENERFVSLAPYSNFSVPLPLLEHGFYSIRQVGESAWSNNLPLSVWSGRKTRQDVTLYESIDDQPTTIERLKQGGWALVIGPQLIIVNALPCVVEYVIVQKADVNLNRGSNLSTLATVDDNWFGSVNEVNCRHMTIESGASMQVSGLRLDEPAYMKVRLMAEKDRPVGGWSQPFEVAVNAAMEQYGASSTVSLPAGPSIEFKHSWNKQVPRTMEIYVPYWIQNRSGLDLNFKIPHGQYCTWQQHEKYFGKGFHEIPLLVNAPATKATISVQPYQATPFDYDFQSSLGSEVRKYLPDFKSLKHSQPVDMTVVWTNGEISCGVSECVLGYEVIAAPSQFQLSKIVVLLPRYVVVNQVERPLQFTPLTIAKTLPVDVAKINVVLKPQHTLIVYRFMGKDKQVPALRCRDALLNDMWQEPGPWCPVVPLNLKQATCMWLRGPLGHAPYVEMEVQPSGAKTFVMVKDRTLSPSIRIENRSTQFAIRYVQSGVKHAEEMVLPPMTWHSYAWDNPFHPDLLLKVFVDTSRVPEPVNLMHMTKLNNLTPDGGNVKLHGEVYIDGNTRVLAVGDEPVFHENRRQAEEDIFRDMALDIGLHGVGITIVDAAPREVMNITLDGIRVLSPAHSNSMTYDLHHLQIDDMTPRSMFPVVICPTETGYNSNKKEGWLIEDGETPFFHMVIDSYNDAGMVILDQLFVALGSLDIKLNLDYILYILDVFWAILYPPQTQEEIERAGMTEVNAILTKRLSVPDVASLGQLMYFKKCSIQPYNLNVILNSTPGDSDSGLSKMLGSTAGSIIGGIAHVAPEFSIKGISREDKFLFYDDFLWNTVIYDALVGSCINQWYKVVGSIEVLGDPVGLLHEVTDGLALALRQTKRDFTGKSRHKGEGAVTLVQAVIGAPSNAIGKVSNGVGDLLKKATNFESQEMEREPRHVPEGVFQGGLVLGLSIAHGVSGLVTKPIDGMKEKGFGGFAKGIGQGAAGLVASPFIGAIGALEKLSQSVHNTTHLLDEKHFEGTRRIARKGALKAIEDSPLLADTEVRIEAVSGVPIKSNVKVYVSLYELSPDSPNRLGKLVDTFKTKTKRHVMGEAVLDQSRIVDVTSIDMALVFEVVHKRKPLPKKLLGKLQLTMEQVYELFPAMPKRSKVNSTIKEHLKSRKVHNGSIFDKSLDDKNRRSVPAETGWEAAYHRAASIIDGERESLGSQRSLSSLRSRESLRQSSMSNVSAGSNESEGKIPHIVRTFPLEDADEGSPMLHLSIRYFKTLRS</sequence>
<feature type="domain" description="EF-hand" evidence="5">
    <location>
        <begin position="923"/>
        <end position="958"/>
    </location>
</feature>
<dbReference type="GO" id="GO:0005509">
    <property type="term" value="F:calcium ion binding"/>
    <property type="evidence" value="ECO:0007669"/>
    <property type="project" value="InterPro"/>
</dbReference>
<evidence type="ECO:0000256" key="2">
    <source>
        <dbReference type="ARBA" id="ARBA00022837"/>
    </source>
</evidence>
<dbReference type="EMBL" id="VJMJ01000126">
    <property type="protein sequence ID" value="KAF0733100.1"/>
    <property type="molecule type" value="Genomic_DNA"/>
</dbReference>
<feature type="region of interest" description="Disordered" evidence="3">
    <location>
        <begin position="2744"/>
        <end position="2773"/>
    </location>
</feature>
<dbReference type="Pfam" id="PF13499">
    <property type="entry name" value="EF-hand_7"/>
    <property type="match status" value="2"/>
</dbReference>
<dbReference type="GO" id="GO:0045053">
    <property type="term" value="P:protein retention in Golgi apparatus"/>
    <property type="evidence" value="ECO:0007669"/>
    <property type="project" value="TreeGrafter"/>
</dbReference>
<comment type="similarity">
    <text evidence="1">Belongs to the VPS13 family.</text>
</comment>
<feature type="domain" description="EF-hand" evidence="5">
    <location>
        <begin position="1362"/>
        <end position="1397"/>
    </location>
</feature>
<feature type="domain" description="EF-hand" evidence="5">
    <location>
        <begin position="1319"/>
        <end position="1354"/>
    </location>
</feature>
<dbReference type="InterPro" id="IPR009543">
    <property type="entry name" value="VPS13_VAB"/>
</dbReference>
<proteinExistence type="inferred from homology"/>
<dbReference type="PROSITE" id="PS00018">
    <property type="entry name" value="EF_HAND_1"/>
    <property type="match status" value="4"/>
</dbReference>
<dbReference type="PANTHER" id="PTHR16166">
    <property type="entry name" value="VACUOLAR PROTEIN SORTING-ASSOCIATED PROTEIN VPS13"/>
    <property type="match status" value="1"/>
</dbReference>
<keyword evidence="4" id="KW-0472">Membrane</keyword>
<dbReference type="GO" id="GO:0006623">
    <property type="term" value="P:protein targeting to vacuole"/>
    <property type="evidence" value="ECO:0007669"/>
    <property type="project" value="TreeGrafter"/>
</dbReference>
<dbReference type="Pfam" id="PF25036">
    <property type="entry name" value="VPS13_VAB"/>
    <property type="match status" value="1"/>
</dbReference>
<keyword evidence="2" id="KW-0106">Calcium</keyword>
<keyword evidence="4" id="KW-0812">Transmembrane</keyword>
<evidence type="ECO:0000256" key="3">
    <source>
        <dbReference type="SAM" id="MobiDB-lite"/>
    </source>
</evidence>
<organism evidence="6 7">
    <name type="scientific">Aphanomyces euteiches</name>
    <dbReference type="NCBI Taxonomy" id="100861"/>
    <lineage>
        <taxon>Eukaryota</taxon>
        <taxon>Sar</taxon>
        <taxon>Stramenopiles</taxon>
        <taxon>Oomycota</taxon>
        <taxon>Saprolegniomycetes</taxon>
        <taxon>Saprolegniales</taxon>
        <taxon>Verrucalvaceae</taxon>
        <taxon>Aphanomyces</taxon>
    </lineage>
</organism>
<evidence type="ECO:0000256" key="1">
    <source>
        <dbReference type="ARBA" id="ARBA00006545"/>
    </source>
</evidence>
<dbReference type="PANTHER" id="PTHR16166:SF93">
    <property type="entry name" value="INTERMEMBRANE LIPID TRANSFER PROTEIN VPS13"/>
    <property type="match status" value="1"/>
</dbReference>
<dbReference type="Gene3D" id="1.10.238.10">
    <property type="entry name" value="EF-hand"/>
    <property type="match status" value="2"/>
</dbReference>
<comment type="caution">
    <text evidence="6">The sequence shown here is derived from an EMBL/GenBank/DDBJ whole genome shotgun (WGS) entry which is preliminary data.</text>
</comment>
<evidence type="ECO:0000313" key="7">
    <source>
        <dbReference type="Proteomes" id="UP000481153"/>
    </source>
</evidence>
<dbReference type="CDD" id="cd00051">
    <property type="entry name" value="EFh"/>
    <property type="match status" value="2"/>
</dbReference>
<reference evidence="6 7" key="1">
    <citation type="submission" date="2019-07" db="EMBL/GenBank/DDBJ databases">
        <title>Genomics analysis of Aphanomyces spp. identifies a new class of oomycete effector associated with host adaptation.</title>
        <authorList>
            <person name="Gaulin E."/>
        </authorList>
    </citation>
    <scope>NUCLEOTIDE SEQUENCE [LARGE SCALE GENOMIC DNA]</scope>
    <source>
        <strain evidence="6 7">ATCC 201684</strain>
    </source>
</reference>
<feature type="transmembrane region" description="Helical" evidence="4">
    <location>
        <begin position="12"/>
        <end position="37"/>
    </location>
</feature>
<dbReference type="Proteomes" id="UP000481153">
    <property type="component" value="Unassembled WGS sequence"/>
</dbReference>
<evidence type="ECO:0000259" key="5">
    <source>
        <dbReference type="PROSITE" id="PS50222"/>
    </source>
</evidence>
<keyword evidence="4" id="KW-1133">Transmembrane helix</keyword>
<dbReference type="InterPro" id="IPR002048">
    <property type="entry name" value="EF_hand_dom"/>
</dbReference>
<evidence type="ECO:0000313" key="6">
    <source>
        <dbReference type="EMBL" id="KAF0733100.1"/>
    </source>
</evidence>
<dbReference type="VEuPathDB" id="FungiDB:AeMF1_011234"/>
<keyword evidence="7" id="KW-1185">Reference proteome</keyword>
<dbReference type="SMART" id="SM00054">
    <property type="entry name" value="EFh"/>
    <property type="match status" value="4"/>
</dbReference>
<dbReference type="InterPro" id="IPR018247">
    <property type="entry name" value="EF_Hand_1_Ca_BS"/>
</dbReference>